<reference evidence="1 2" key="2">
    <citation type="submission" date="2018-11" db="EMBL/GenBank/DDBJ databases">
        <authorList>
            <consortium name="Pathogen Informatics"/>
        </authorList>
    </citation>
    <scope>NUCLEOTIDE SEQUENCE [LARGE SCALE GENOMIC DNA]</scope>
</reference>
<proteinExistence type="predicted"/>
<evidence type="ECO:0000313" key="3">
    <source>
        <dbReference type="WBParaSite" id="ASIM_0000915701-mRNA-1"/>
    </source>
</evidence>
<reference evidence="3" key="1">
    <citation type="submission" date="2017-02" db="UniProtKB">
        <authorList>
            <consortium name="WormBaseParasite"/>
        </authorList>
    </citation>
    <scope>IDENTIFICATION</scope>
</reference>
<name>A0A0M3JNB7_ANISI</name>
<protein>
    <submittedName>
        <fullName evidence="3">Transposase</fullName>
    </submittedName>
</protein>
<organism evidence="3">
    <name type="scientific">Anisakis simplex</name>
    <name type="common">Herring worm</name>
    <dbReference type="NCBI Taxonomy" id="6269"/>
    <lineage>
        <taxon>Eukaryota</taxon>
        <taxon>Metazoa</taxon>
        <taxon>Ecdysozoa</taxon>
        <taxon>Nematoda</taxon>
        <taxon>Chromadorea</taxon>
        <taxon>Rhabditida</taxon>
        <taxon>Spirurina</taxon>
        <taxon>Ascaridomorpha</taxon>
        <taxon>Ascaridoidea</taxon>
        <taxon>Anisakidae</taxon>
        <taxon>Anisakis</taxon>
        <taxon>Anisakis simplex complex</taxon>
    </lineage>
</organism>
<accession>A0A0M3JNB7</accession>
<dbReference type="EMBL" id="UYRR01025517">
    <property type="protein sequence ID" value="VDK35102.1"/>
    <property type="molecule type" value="Genomic_DNA"/>
</dbReference>
<sequence>MPTKPQNAKQLRAEGELLAKATLRMAKWLSKDSSLIGVAGSRCQRIAWHMFAAEQSSLPALSSSG</sequence>
<evidence type="ECO:0000313" key="1">
    <source>
        <dbReference type="EMBL" id="VDK35102.1"/>
    </source>
</evidence>
<dbReference type="Proteomes" id="UP000267096">
    <property type="component" value="Unassembled WGS sequence"/>
</dbReference>
<dbReference type="WBParaSite" id="ASIM_0000915701-mRNA-1">
    <property type="protein sequence ID" value="ASIM_0000915701-mRNA-1"/>
    <property type="gene ID" value="ASIM_0000915701"/>
</dbReference>
<keyword evidence="2" id="KW-1185">Reference proteome</keyword>
<evidence type="ECO:0000313" key="2">
    <source>
        <dbReference type="Proteomes" id="UP000267096"/>
    </source>
</evidence>
<dbReference type="AlphaFoldDB" id="A0A0M3JNB7"/>
<gene>
    <name evidence="1" type="ORF">ASIM_LOCUS8895</name>
</gene>